<evidence type="ECO:0000256" key="4">
    <source>
        <dbReference type="ARBA" id="ARBA00022827"/>
    </source>
</evidence>
<reference evidence="6 7" key="1">
    <citation type="submission" date="2016-04" db="EMBL/GenBank/DDBJ databases">
        <title>Draft genome sequence of freshwater magnetotactic bacteria Magnetospirillum marisnigri SP-1 and Magnetospirillum moscoviense BB-1.</title>
        <authorList>
            <person name="Koziaeva V."/>
            <person name="Dziuba M.V."/>
            <person name="Ivanov T.M."/>
            <person name="Kuznetsov B."/>
            <person name="Grouzdev D.S."/>
        </authorList>
    </citation>
    <scope>NUCLEOTIDE SEQUENCE [LARGE SCALE GENOMIC DNA]</scope>
    <source>
        <strain evidence="6 7">SP-1</strain>
    </source>
</reference>
<dbReference type="InterPro" id="IPR050260">
    <property type="entry name" value="FAD-bd_OxRdtase"/>
</dbReference>
<protein>
    <submittedName>
        <fullName evidence="6">Phenylglyoxylate dehydrogenase</fullName>
    </submittedName>
</protein>
<dbReference type="PANTHER" id="PTHR43429:SF3">
    <property type="entry name" value="NITRITE REDUCTASE [NAD(P)H]"/>
    <property type="match status" value="1"/>
</dbReference>
<dbReference type="Proteomes" id="UP000078428">
    <property type="component" value="Unassembled WGS sequence"/>
</dbReference>
<keyword evidence="3" id="KW-0285">Flavoprotein</keyword>
<evidence type="ECO:0000313" key="7">
    <source>
        <dbReference type="Proteomes" id="UP000078428"/>
    </source>
</evidence>
<comment type="caution">
    <text evidence="6">The sequence shown here is derived from an EMBL/GenBank/DDBJ whole genome shotgun (WGS) entry which is preliminary data.</text>
</comment>
<sequence>MPEAKYLLVGSSHAALEALRSIRHMDPEGSMAMITRDAHLPYSPTILPYVVSGRSKPDAVLLRDQAFFEANHCAFVPNAIATGLNAKTRTVTLESGETWRFERLLIGTGAAPAIPPVKGLDSVKFHVLRSLDDAKALRTAMGGARHAVVLGAGLVGLHAAETMAEAGLSVSVVEMQAHVLPGYFDPKASERIEGAFDDHGVKLFLSCKVVAVEPEDGGHSCLVHLEDSRALKADLLLVATGVKPVTGWLEGSGVQVDKGVLVDETMRTTAPDVWAAGDVAQAMDFHTGKTALIGIIPTAVDQGRIAGAGMASDPGVKSYPGGIPVNTYRFFGRVALSIGQAAARDGVEVAESDADGYRRLVLEDNRLVGYASVDQPFDVGIMGELIRRKLDLSACKDAFLAKPVETGRRIMSEQWR</sequence>
<dbReference type="STRING" id="1285242.A6A04_07855"/>
<evidence type="ECO:0000313" key="6">
    <source>
        <dbReference type="EMBL" id="OAN44727.1"/>
    </source>
</evidence>
<dbReference type="GO" id="GO:0016491">
    <property type="term" value="F:oxidoreductase activity"/>
    <property type="evidence" value="ECO:0007669"/>
    <property type="project" value="InterPro"/>
</dbReference>
<comment type="cofactor">
    <cofactor evidence="1">
        <name>FAD</name>
        <dbReference type="ChEBI" id="CHEBI:57692"/>
    </cofactor>
</comment>
<dbReference type="PRINTS" id="PR00368">
    <property type="entry name" value="FADPNR"/>
</dbReference>
<organism evidence="6 7">
    <name type="scientific">Paramagnetospirillum marisnigri</name>
    <dbReference type="NCBI Taxonomy" id="1285242"/>
    <lineage>
        <taxon>Bacteria</taxon>
        <taxon>Pseudomonadati</taxon>
        <taxon>Pseudomonadota</taxon>
        <taxon>Alphaproteobacteria</taxon>
        <taxon>Rhodospirillales</taxon>
        <taxon>Magnetospirillaceae</taxon>
        <taxon>Paramagnetospirillum</taxon>
    </lineage>
</organism>
<name>A0A178M930_9PROT</name>
<evidence type="ECO:0000256" key="3">
    <source>
        <dbReference type="ARBA" id="ARBA00022630"/>
    </source>
</evidence>
<dbReference type="RefSeq" id="WP_068495564.1">
    <property type="nucleotide sequence ID" value="NZ_LWQT01000109.1"/>
</dbReference>
<dbReference type="InterPro" id="IPR054806">
    <property type="entry name" value="PadH"/>
</dbReference>
<dbReference type="SUPFAM" id="SSF51905">
    <property type="entry name" value="FAD/NAD(P)-binding domain"/>
    <property type="match status" value="2"/>
</dbReference>
<dbReference type="InterPro" id="IPR023753">
    <property type="entry name" value="FAD/NAD-binding_dom"/>
</dbReference>
<dbReference type="InterPro" id="IPR036188">
    <property type="entry name" value="FAD/NAD-bd_sf"/>
</dbReference>
<dbReference type="NCBIfam" id="NF045765">
    <property type="entry name" value="PhenlGlyoxDHPadH"/>
    <property type="match status" value="1"/>
</dbReference>
<feature type="domain" description="FAD/NAD(P)-binding" evidence="5">
    <location>
        <begin position="5"/>
        <end position="303"/>
    </location>
</feature>
<proteinExistence type="inferred from homology"/>
<comment type="similarity">
    <text evidence="2">Belongs to the FAD-dependent oxidoreductase family.</text>
</comment>
<dbReference type="AlphaFoldDB" id="A0A178M930"/>
<evidence type="ECO:0000256" key="2">
    <source>
        <dbReference type="ARBA" id="ARBA00006442"/>
    </source>
</evidence>
<gene>
    <name evidence="6" type="ORF">A6A04_07855</name>
</gene>
<keyword evidence="4" id="KW-0274">FAD</keyword>
<evidence type="ECO:0000256" key="1">
    <source>
        <dbReference type="ARBA" id="ARBA00001974"/>
    </source>
</evidence>
<evidence type="ECO:0000259" key="5">
    <source>
        <dbReference type="Pfam" id="PF07992"/>
    </source>
</evidence>
<dbReference type="Pfam" id="PF07992">
    <property type="entry name" value="Pyr_redox_2"/>
    <property type="match status" value="1"/>
</dbReference>
<dbReference type="OrthoDB" id="7809559at2"/>
<dbReference type="Gene3D" id="3.50.50.60">
    <property type="entry name" value="FAD/NAD(P)-binding domain"/>
    <property type="match status" value="2"/>
</dbReference>
<keyword evidence="7" id="KW-1185">Reference proteome</keyword>
<dbReference type="PANTHER" id="PTHR43429">
    <property type="entry name" value="PYRIDINE NUCLEOTIDE-DISULFIDE OXIDOREDUCTASE DOMAIN-CONTAINING"/>
    <property type="match status" value="1"/>
</dbReference>
<dbReference type="PRINTS" id="PR00411">
    <property type="entry name" value="PNDRDTASEI"/>
</dbReference>
<accession>A0A178M930</accession>
<dbReference type="EMBL" id="LWQT01000109">
    <property type="protein sequence ID" value="OAN44727.1"/>
    <property type="molecule type" value="Genomic_DNA"/>
</dbReference>